<dbReference type="EMBL" id="QRHO01000009">
    <property type="protein sequence ID" value="RHF83389.1"/>
    <property type="molecule type" value="Genomic_DNA"/>
</dbReference>
<evidence type="ECO:0000256" key="1">
    <source>
        <dbReference type="SAM" id="Phobius"/>
    </source>
</evidence>
<dbReference type="EMBL" id="QRXJ01000002">
    <property type="protein sequence ID" value="RGT92323.1"/>
    <property type="molecule type" value="Genomic_DNA"/>
</dbReference>
<keyword evidence="7" id="KW-1185">Reference proteome</keyword>
<dbReference type="OrthoDB" id="86868at2"/>
<evidence type="ECO:0000313" key="8">
    <source>
        <dbReference type="Proteomes" id="UP000284579"/>
    </source>
</evidence>
<feature type="transmembrane region" description="Helical" evidence="1">
    <location>
        <begin position="15"/>
        <end position="35"/>
    </location>
</feature>
<dbReference type="EMBL" id="CYZK01000008">
    <property type="protein sequence ID" value="CUO16816.1"/>
    <property type="molecule type" value="Genomic_DNA"/>
</dbReference>
<evidence type="ECO:0000313" key="2">
    <source>
        <dbReference type="EMBL" id="CUO16816.1"/>
    </source>
</evidence>
<dbReference type="Proteomes" id="UP001145109">
    <property type="component" value="Unassembled WGS sequence"/>
</dbReference>
<dbReference type="PaxDb" id="410072-ERS852525_02453"/>
<dbReference type="STRING" id="410072.ERS852525_02453"/>
<evidence type="ECO:0000313" key="4">
    <source>
        <dbReference type="EMBL" id="RGT92323.1"/>
    </source>
</evidence>
<organism evidence="2 6">
    <name type="scientific">Coprococcus comes</name>
    <dbReference type="NCBI Taxonomy" id="410072"/>
    <lineage>
        <taxon>Bacteria</taxon>
        <taxon>Bacillati</taxon>
        <taxon>Bacillota</taxon>
        <taxon>Clostridia</taxon>
        <taxon>Lachnospirales</taxon>
        <taxon>Lachnospiraceae</taxon>
        <taxon>Coprococcus</taxon>
    </lineage>
</organism>
<feature type="transmembrane region" description="Helical" evidence="1">
    <location>
        <begin position="164"/>
        <end position="183"/>
    </location>
</feature>
<accession>A0A174CZ04</accession>
<dbReference type="Pfam" id="PF16481">
    <property type="entry name" value="DUF5058"/>
    <property type="match status" value="1"/>
</dbReference>
<feature type="transmembrane region" description="Helical" evidence="1">
    <location>
        <begin position="120"/>
        <end position="143"/>
    </location>
</feature>
<dbReference type="RefSeq" id="WP_008369597.1">
    <property type="nucleotide sequence ID" value="NZ_BSCI01000006.1"/>
</dbReference>
<reference evidence="3" key="4">
    <citation type="submission" date="2022-11" db="EMBL/GenBank/DDBJ databases">
        <title>Draft genome sequence of Coprococcus comes strain 31264.</title>
        <authorList>
            <person name="Hisatomi A."/>
            <person name="Ohkuma M."/>
            <person name="Sakamoto M."/>
        </authorList>
    </citation>
    <scope>NUCLEOTIDE SEQUENCE</scope>
    <source>
        <strain evidence="3">JCM 31264</strain>
    </source>
</reference>
<dbReference type="EMBL" id="BSCI01000006">
    <property type="protein sequence ID" value="GLG86677.1"/>
    <property type="molecule type" value="Genomic_DNA"/>
</dbReference>
<evidence type="ECO:0000313" key="5">
    <source>
        <dbReference type="EMBL" id="RHF83389.1"/>
    </source>
</evidence>
<reference evidence="7 8" key="2">
    <citation type="submission" date="2018-08" db="EMBL/GenBank/DDBJ databases">
        <title>A genome reference for cultivated species of the human gut microbiota.</title>
        <authorList>
            <person name="Zou Y."/>
            <person name="Xue W."/>
            <person name="Luo G."/>
        </authorList>
    </citation>
    <scope>NUCLEOTIDE SEQUENCE [LARGE SCALE GENOMIC DNA]</scope>
    <source>
        <strain evidence="4 7">AF18-12LB</strain>
        <strain evidence="5 8">AM23-3</strain>
    </source>
</reference>
<reference evidence="3" key="3">
    <citation type="submission" date="2022-09" db="EMBL/GenBank/DDBJ databases">
        <title>Draft genome sequence of Coprococcus comes strain 31264.</title>
        <authorList>
            <person name="Atsushi H."/>
            <person name="Moriya O."/>
            <person name="Mitsuo S."/>
        </authorList>
    </citation>
    <scope>NUCLEOTIDE SEQUENCE</scope>
    <source>
        <strain evidence="3">JCM 31264</strain>
    </source>
</reference>
<keyword evidence="1" id="KW-1133">Transmembrane helix</keyword>
<dbReference type="Proteomes" id="UP000284579">
    <property type="component" value="Unassembled WGS sequence"/>
</dbReference>
<keyword evidence="1" id="KW-0472">Membrane</keyword>
<dbReference type="GeneID" id="92824303"/>
<evidence type="ECO:0000313" key="3">
    <source>
        <dbReference type="EMBL" id="GLG86677.1"/>
    </source>
</evidence>
<protein>
    <submittedName>
        <fullName evidence="3">DUF5058 domain-containing protein</fullName>
    </submittedName>
    <submittedName>
        <fullName evidence="4">DUF5058 family protein</fullName>
    </submittedName>
</protein>
<dbReference type="Proteomes" id="UP000095362">
    <property type="component" value="Unassembled WGS sequence"/>
</dbReference>
<gene>
    <name evidence="3" type="ORF">comes_12220</name>
    <name evidence="5" type="ORF">DW656_08700</name>
    <name evidence="4" type="ORF">DWX03_01505</name>
    <name evidence="2" type="ORF">ERS852481_01506</name>
</gene>
<name>A0A174CZ04_9FIRM</name>
<dbReference type="Proteomes" id="UP000283360">
    <property type="component" value="Unassembled WGS sequence"/>
</dbReference>
<reference evidence="2 6" key="1">
    <citation type="submission" date="2015-09" db="EMBL/GenBank/DDBJ databases">
        <authorList>
            <consortium name="Pathogen Informatics"/>
        </authorList>
    </citation>
    <scope>NUCLEOTIDE SEQUENCE [LARGE SCALE GENOMIC DNA]</scope>
    <source>
        <strain evidence="2 6">2789STDY5834866</strain>
    </source>
</reference>
<feature type="transmembrane region" description="Helical" evidence="1">
    <location>
        <begin position="189"/>
        <end position="209"/>
    </location>
</feature>
<feature type="transmembrane region" description="Helical" evidence="1">
    <location>
        <begin position="221"/>
        <end position="240"/>
    </location>
</feature>
<dbReference type="AlphaFoldDB" id="A0A174CZ04"/>
<feature type="transmembrane region" description="Helical" evidence="1">
    <location>
        <begin position="56"/>
        <end position="79"/>
    </location>
</feature>
<sequence>MKGNVNYLELANSPLMWVSAAIAVGIVVFQSVLFFRKSLKAAKEIGIEQEKINMAIKSSAISSIGPSIVILVTMISLIVSMGAPVSWMRLSFIGSVNYEAMAAGFGAQAMGATLENLTPVAFACGVWTMICGSLGWLIFTLLFTDKMDKVNHLMSKGNSKMVPIISAGAMLGAFANLASGNFFNEKNQFAFGGAPAIATIVGCILMMILTKLAKEKNIGWLREWAFAISMFSGMLIGYIWNTVF</sequence>
<keyword evidence="1" id="KW-0812">Transmembrane</keyword>
<evidence type="ECO:0000313" key="7">
    <source>
        <dbReference type="Proteomes" id="UP000283360"/>
    </source>
</evidence>
<dbReference type="InterPro" id="IPR032479">
    <property type="entry name" value="DUF5058"/>
</dbReference>
<proteinExistence type="predicted"/>
<evidence type="ECO:0000313" key="6">
    <source>
        <dbReference type="Proteomes" id="UP000095362"/>
    </source>
</evidence>